<evidence type="ECO:0000313" key="5">
    <source>
        <dbReference type="EMBL" id="PPS17623.1"/>
    </source>
</evidence>
<proteinExistence type="inferred from homology"/>
<dbReference type="InterPro" id="IPR036291">
    <property type="entry name" value="NAD(P)-bd_dom_sf"/>
</dbReference>
<dbReference type="AlphaFoldDB" id="A0A2P5YPX5"/>
<dbReference type="FunFam" id="3.40.50.720:FF:000085">
    <property type="entry name" value="Dihydroflavonol reductase"/>
    <property type="match status" value="1"/>
</dbReference>
<comment type="similarity">
    <text evidence="3">Belongs to the NAD(P)-dependent epimerase/dehydratase family. Dihydroflavonol-4-reductase subfamily.</text>
</comment>
<dbReference type="PANTHER" id="PTHR10366:SF668">
    <property type="entry name" value="VESTITONE REDUCTASE-LIKE"/>
    <property type="match status" value="1"/>
</dbReference>
<protein>
    <recommendedName>
        <fullName evidence="4">NAD-dependent epimerase/dehydratase domain-containing protein</fullName>
    </recommendedName>
</protein>
<dbReference type="SUPFAM" id="SSF51735">
    <property type="entry name" value="NAD(P)-binding Rossmann-fold domains"/>
    <property type="match status" value="1"/>
</dbReference>
<dbReference type="Proteomes" id="UP000239757">
    <property type="component" value="Unassembled WGS sequence"/>
</dbReference>
<gene>
    <name evidence="5" type="ORF">GOBAR_AA02949</name>
</gene>
<dbReference type="GO" id="GO:0016616">
    <property type="term" value="F:oxidoreductase activity, acting on the CH-OH group of donors, NAD or NADP as acceptor"/>
    <property type="evidence" value="ECO:0007669"/>
    <property type="project" value="TreeGrafter"/>
</dbReference>
<dbReference type="Pfam" id="PF01370">
    <property type="entry name" value="Epimerase"/>
    <property type="match status" value="1"/>
</dbReference>
<name>A0A2P5YPX5_GOSBA</name>
<accession>A0A2P5YPX5</accession>
<evidence type="ECO:0000256" key="2">
    <source>
        <dbReference type="ARBA" id="ARBA00023002"/>
    </source>
</evidence>
<evidence type="ECO:0000256" key="3">
    <source>
        <dbReference type="ARBA" id="ARBA00023445"/>
    </source>
</evidence>
<dbReference type="InterPro" id="IPR050425">
    <property type="entry name" value="NAD(P)_dehydrat-like"/>
</dbReference>
<dbReference type="InterPro" id="IPR001509">
    <property type="entry name" value="Epimerase_deHydtase"/>
</dbReference>
<organism evidence="5 6">
    <name type="scientific">Gossypium barbadense</name>
    <name type="common">Sea Island cotton</name>
    <name type="synonym">Hibiscus barbadensis</name>
    <dbReference type="NCBI Taxonomy" id="3634"/>
    <lineage>
        <taxon>Eukaryota</taxon>
        <taxon>Viridiplantae</taxon>
        <taxon>Streptophyta</taxon>
        <taxon>Embryophyta</taxon>
        <taxon>Tracheophyta</taxon>
        <taxon>Spermatophyta</taxon>
        <taxon>Magnoliopsida</taxon>
        <taxon>eudicotyledons</taxon>
        <taxon>Gunneridae</taxon>
        <taxon>Pentapetalae</taxon>
        <taxon>rosids</taxon>
        <taxon>malvids</taxon>
        <taxon>Malvales</taxon>
        <taxon>Malvaceae</taxon>
        <taxon>Malvoideae</taxon>
        <taxon>Gossypium</taxon>
    </lineage>
</organism>
<keyword evidence="2" id="KW-0560">Oxidoreductase</keyword>
<reference evidence="5 6" key="1">
    <citation type="submission" date="2015-01" db="EMBL/GenBank/DDBJ databases">
        <title>Genome of allotetraploid Gossypium barbadense reveals genomic plasticity and fiber elongation in cotton evolution.</title>
        <authorList>
            <person name="Chen X."/>
            <person name="Liu X."/>
            <person name="Zhao B."/>
            <person name="Zheng H."/>
            <person name="Hu Y."/>
            <person name="Lu G."/>
            <person name="Yang C."/>
            <person name="Chen J."/>
            <person name="Shan C."/>
            <person name="Zhang L."/>
            <person name="Zhou Y."/>
            <person name="Wang L."/>
            <person name="Guo W."/>
            <person name="Bai Y."/>
            <person name="Ruan J."/>
            <person name="Shangguan X."/>
            <person name="Mao Y."/>
            <person name="Jiang J."/>
            <person name="Zhu Y."/>
            <person name="Lei J."/>
            <person name="Kang H."/>
            <person name="Chen S."/>
            <person name="He X."/>
            <person name="Wang R."/>
            <person name="Wang Y."/>
            <person name="Chen J."/>
            <person name="Wang L."/>
            <person name="Yu S."/>
            <person name="Wang B."/>
            <person name="Wei J."/>
            <person name="Song S."/>
            <person name="Lu X."/>
            <person name="Gao Z."/>
            <person name="Gu W."/>
            <person name="Deng X."/>
            <person name="Ma D."/>
            <person name="Wang S."/>
            <person name="Liang W."/>
            <person name="Fang L."/>
            <person name="Cai C."/>
            <person name="Zhu X."/>
            <person name="Zhou B."/>
            <person name="Zhang Y."/>
            <person name="Chen Z."/>
            <person name="Xu S."/>
            <person name="Zhu R."/>
            <person name="Wang S."/>
            <person name="Zhang T."/>
            <person name="Zhao G."/>
        </authorList>
    </citation>
    <scope>NUCLEOTIDE SEQUENCE [LARGE SCALE GENOMIC DNA]</scope>
    <source>
        <strain evidence="6">cv. Xinhai21</strain>
        <tissue evidence="5">Leaf</tissue>
    </source>
</reference>
<feature type="domain" description="NAD-dependent epimerase/dehydratase" evidence="4">
    <location>
        <begin position="9"/>
        <end position="251"/>
    </location>
</feature>
<dbReference type="Gene3D" id="3.40.50.720">
    <property type="entry name" value="NAD(P)-binding Rossmann-like Domain"/>
    <property type="match status" value="1"/>
</dbReference>
<evidence type="ECO:0000259" key="4">
    <source>
        <dbReference type="Pfam" id="PF01370"/>
    </source>
</evidence>
<evidence type="ECO:0000313" key="6">
    <source>
        <dbReference type="Proteomes" id="UP000239757"/>
    </source>
</evidence>
<evidence type="ECO:0000256" key="1">
    <source>
        <dbReference type="ARBA" id="ARBA00022857"/>
    </source>
</evidence>
<dbReference type="OrthoDB" id="2735536at2759"/>
<dbReference type="EMBL" id="KZ662911">
    <property type="protein sequence ID" value="PPS17623.1"/>
    <property type="molecule type" value="Genomic_DNA"/>
</dbReference>
<dbReference type="PANTHER" id="PTHR10366">
    <property type="entry name" value="NAD DEPENDENT EPIMERASE/DEHYDRATASE"/>
    <property type="match status" value="1"/>
</dbReference>
<sequence>MEGDKGKVCVTRGNNYVGSWLIKLLLELGYSVHTTIRADPGNKRDLSFLTNLPGSNEKLKIFTADLNDPESFGTAIEGCKGVFHIAAPIDFLDNKPETVVTQRSIDGTLGILKTCLRSNTVKKVVYTSSITAVFFNEIKNVEIMDESYWRDVDYIRSEVKSYVNSYAITKTSIEKTVLEFAAHGLDLVSIIPLMVLGPFICPKIHLPVRTALSPILESRKNNNLLLNLAMVHMDDLARTFIFLLEHPEAKRSTLEGIEGAKFLGLSSKRLLDLVFRFKYGVEDIYDGIIKSCKKKGFL</sequence>
<keyword evidence="1" id="KW-0521">NADP</keyword>